<dbReference type="Gene3D" id="3.40.50.1110">
    <property type="entry name" value="SGNH hydrolase"/>
    <property type="match status" value="2"/>
</dbReference>
<dbReference type="InterPro" id="IPR013830">
    <property type="entry name" value="SGNH_hydro"/>
</dbReference>
<dbReference type="Pfam" id="PF13472">
    <property type="entry name" value="Lipase_GDSL_2"/>
    <property type="match status" value="1"/>
</dbReference>
<evidence type="ECO:0000313" key="3">
    <source>
        <dbReference type="Proteomes" id="UP000019141"/>
    </source>
</evidence>
<dbReference type="GO" id="GO:0016788">
    <property type="term" value="F:hydrolase activity, acting on ester bonds"/>
    <property type="evidence" value="ECO:0007669"/>
    <property type="project" value="UniProtKB-ARBA"/>
</dbReference>
<protein>
    <recommendedName>
        <fullName evidence="1">SGNH hydrolase-type esterase domain-containing protein</fullName>
    </recommendedName>
</protein>
<feature type="domain" description="SGNH hydrolase-type esterase" evidence="1">
    <location>
        <begin position="87"/>
        <end position="210"/>
    </location>
</feature>
<gene>
    <name evidence="2" type="ORF">ETSY1_10525</name>
</gene>
<dbReference type="SUPFAM" id="SSF52266">
    <property type="entry name" value="SGNH hydrolase"/>
    <property type="match status" value="1"/>
</dbReference>
<dbReference type="HOGENOM" id="CLU_656702_0_0_7"/>
<dbReference type="AlphaFoldDB" id="W4LRD3"/>
<keyword evidence="3" id="KW-1185">Reference proteome</keyword>
<evidence type="ECO:0000313" key="2">
    <source>
        <dbReference type="EMBL" id="ETX00624.1"/>
    </source>
</evidence>
<evidence type="ECO:0000259" key="1">
    <source>
        <dbReference type="Pfam" id="PF13472"/>
    </source>
</evidence>
<dbReference type="EMBL" id="AZHW01000320">
    <property type="protein sequence ID" value="ETX00624.1"/>
    <property type="molecule type" value="Genomic_DNA"/>
</dbReference>
<sequence length="418" mass="46640">MKFKKKPVLFAVVLALLVIGVLELTLSLLARVSPQVDRVLASPWPSKETPHTLPDERLGYRPNPAYPGHDRLGFRNPDVPARADIVVLGDSQTYGTGVAPAQAWPRQLASMTGHIVYNMAYGGYGPAHRLMLWDEAVALQPNLVIEAFYAGNDLYESFDLVYNRRQLSELKSADPQLQAVVREAEQSEPIAERVSQMFRMGVQSAAASKAPTTAHPQRPSLRKLLSADSKLYGLLRRTQYEAVRLMDQLAHSPREQWEQAKAFAAANPAYCQVLSHGRLRTILTSEYRLSALDLDDPRIAEGLQISLRSIHKMHELATARNMRFLVLLVPTKETVFRNLGSHPAVSYRRLTDQEARFWATTKAFLARRGIEYLDALPALQGQLAAGVQPYPMSQDGHPNRHGHQAIAKLVANHLSQPD</sequence>
<dbReference type="InterPro" id="IPR036514">
    <property type="entry name" value="SGNH_hydro_sf"/>
</dbReference>
<dbReference type="Proteomes" id="UP000019141">
    <property type="component" value="Unassembled WGS sequence"/>
</dbReference>
<comment type="caution">
    <text evidence="2">The sequence shown here is derived from an EMBL/GenBank/DDBJ whole genome shotgun (WGS) entry which is preliminary data.</text>
</comment>
<reference evidence="2 3" key="1">
    <citation type="journal article" date="2014" name="Nature">
        <title>An environmental bacterial taxon with a large and distinct metabolic repertoire.</title>
        <authorList>
            <person name="Wilson M.C."/>
            <person name="Mori T."/>
            <person name="Ruckert C."/>
            <person name="Uria A.R."/>
            <person name="Helf M.J."/>
            <person name="Takada K."/>
            <person name="Gernert C."/>
            <person name="Steffens U.A."/>
            <person name="Heycke N."/>
            <person name="Schmitt S."/>
            <person name="Rinke C."/>
            <person name="Helfrich E.J."/>
            <person name="Brachmann A.O."/>
            <person name="Gurgui C."/>
            <person name="Wakimoto T."/>
            <person name="Kracht M."/>
            <person name="Crusemann M."/>
            <person name="Hentschel U."/>
            <person name="Abe I."/>
            <person name="Matsunaga S."/>
            <person name="Kalinowski J."/>
            <person name="Takeyama H."/>
            <person name="Piel J."/>
        </authorList>
    </citation>
    <scope>NUCLEOTIDE SEQUENCE [LARGE SCALE GENOMIC DNA]</scope>
    <source>
        <strain evidence="3">TSY1</strain>
    </source>
</reference>
<name>W4LRD3_ENTF1</name>
<organism evidence="2 3">
    <name type="scientific">Entotheonella factor</name>
    <dbReference type="NCBI Taxonomy" id="1429438"/>
    <lineage>
        <taxon>Bacteria</taxon>
        <taxon>Pseudomonadati</taxon>
        <taxon>Nitrospinota/Tectimicrobiota group</taxon>
        <taxon>Candidatus Tectimicrobiota</taxon>
        <taxon>Candidatus Entotheonellia</taxon>
        <taxon>Candidatus Entotheonellales</taxon>
        <taxon>Candidatus Entotheonellaceae</taxon>
        <taxon>Candidatus Entotheonella</taxon>
    </lineage>
</organism>
<proteinExistence type="predicted"/>
<accession>W4LRD3</accession>